<feature type="compositionally biased region" description="Polar residues" evidence="12">
    <location>
        <begin position="459"/>
        <end position="470"/>
    </location>
</feature>
<feature type="region of interest" description="Disordered" evidence="12">
    <location>
        <begin position="590"/>
        <end position="649"/>
    </location>
</feature>
<dbReference type="InterPro" id="IPR017892">
    <property type="entry name" value="Pkinase_C"/>
</dbReference>
<keyword evidence="7" id="KW-0418">Kinase</keyword>
<feature type="region of interest" description="Disordered" evidence="12">
    <location>
        <begin position="698"/>
        <end position="730"/>
    </location>
</feature>
<dbReference type="InterPro" id="IPR017441">
    <property type="entry name" value="Protein_kinase_ATP_BS"/>
</dbReference>
<dbReference type="PROSITE" id="PS51285">
    <property type="entry name" value="AGC_KINASE_CTER"/>
    <property type="match status" value="1"/>
</dbReference>
<evidence type="ECO:0000256" key="10">
    <source>
        <dbReference type="ARBA" id="ARBA00048679"/>
    </source>
</evidence>
<feature type="compositionally biased region" description="Low complexity" evidence="12">
    <location>
        <begin position="593"/>
        <end position="604"/>
    </location>
</feature>
<name>A0A7M5VAK7_9CNID</name>
<keyword evidence="3" id="KW-0723">Serine/threonine-protein kinase</keyword>
<evidence type="ECO:0000256" key="6">
    <source>
        <dbReference type="ARBA" id="ARBA00022741"/>
    </source>
</evidence>
<dbReference type="FunFam" id="3.30.200.20:FF:000686">
    <property type="entry name" value="Ribosomal protein S6 kinase"/>
    <property type="match status" value="1"/>
</dbReference>
<dbReference type="GeneID" id="136819643"/>
<evidence type="ECO:0000256" key="8">
    <source>
        <dbReference type="ARBA" id="ARBA00022840"/>
    </source>
</evidence>
<evidence type="ECO:0000256" key="1">
    <source>
        <dbReference type="ARBA" id="ARBA00009804"/>
    </source>
</evidence>
<keyword evidence="5" id="KW-0808">Transferase</keyword>
<comment type="catalytic activity">
    <reaction evidence="10">
        <text>L-seryl-[protein] + ATP = O-phospho-L-seryl-[protein] + ADP + H(+)</text>
        <dbReference type="Rhea" id="RHEA:17989"/>
        <dbReference type="Rhea" id="RHEA-COMP:9863"/>
        <dbReference type="Rhea" id="RHEA-COMP:11604"/>
        <dbReference type="ChEBI" id="CHEBI:15378"/>
        <dbReference type="ChEBI" id="CHEBI:29999"/>
        <dbReference type="ChEBI" id="CHEBI:30616"/>
        <dbReference type="ChEBI" id="CHEBI:83421"/>
        <dbReference type="ChEBI" id="CHEBI:456216"/>
        <dbReference type="EC" id="2.7.11.1"/>
    </reaction>
</comment>
<dbReference type="EC" id="2.7.11.1" evidence="2"/>
<dbReference type="InterPro" id="IPR008271">
    <property type="entry name" value="Ser/Thr_kinase_AS"/>
</dbReference>
<dbReference type="Gene3D" id="3.30.200.20">
    <property type="entry name" value="Phosphorylase Kinase, domain 1"/>
    <property type="match status" value="1"/>
</dbReference>
<comment type="catalytic activity">
    <reaction evidence="9">
        <text>L-threonyl-[protein] + ATP = O-phospho-L-threonyl-[protein] + ADP + H(+)</text>
        <dbReference type="Rhea" id="RHEA:46608"/>
        <dbReference type="Rhea" id="RHEA-COMP:11060"/>
        <dbReference type="Rhea" id="RHEA-COMP:11605"/>
        <dbReference type="ChEBI" id="CHEBI:15378"/>
        <dbReference type="ChEBI" id="CHEBI:30013"/>
        <dbReference type="ChEBI" id="CHEBI:30616"/>
        <dbReference type="ChEBI" id="CHEBI:61977"/>
        <dbReference type="ChEBI" id="CHEBI:456216"/>
        <dbReference type="EC" id="2.7.11.1"/>
    </reaction>
</comment>
<evidence type="ECO:0000259" key="13">
    <source>
        <dbReference type="PROSITE" id="PS50011"/>
    </source>
</evidence>
<dbReference type="FunFam" id="1.10.510.10:FF:000092">
    <property type="entry name" value="Ribosomal protein S6 kinase"/>
    <property type="match status" value="1"/>
</dbReference>
<feature type="compositionally biased region" description="Polar residues" evidence="12">
    <location>
        <begin position="698"/>
        <end position="722"/>
    </location>
</feature>
<keyword evidence="6 11" id="KW-0547">Nucleotide-binding</keyword>
<dbReference type="InterPro" id="IPR000961">
    <property type="entry name" value="AGC-kinase_C"/>
</dbReference>
<keyword evidence="16" id="KW-1185">Reference proteome</keyword>
<dbReference type="InterPro" id="IPR011009">
    <property type="entry name" value="Kinase-like_dom_sf"/>
</dbReference>
<dbReference type="RefSeq" id="XP_066931982.1">
    <property type="nucleotide sequence ID" value="XM_067075881.1"/>
</dbReference>
<evidence type="ECO:0000256" key="7">
    <source>
        <dbReference type="ARBA" id="ARBA00022777"/>
    </source>
</evidence>
<evidence type="ECO:0000256" key="3">
    <source>
        <dbReference type="ARBA" id="ARBA00022527"/>
    </source>
</evidence>
<organism evidence="15 16">
    <name type="scientific">Clytia hemisphaerica</name>
    <dbReference type="NCBI Taxonomy" id="252671"/>
    <lineage>
        <taxon>Eukaryota</taxon>
        <taxon>Metazoa</taxon>
        <taxon>Cnidaria</taxon>
        <taxon>Hydrozoa</taxon>
        <taxon>Hydroidolina</taxon>
        <taxon>Leptothecata</taxon>
        <taxon>Obeliida</taxon>
        <taxon>Clytiidae</taxon>
        <taxon>Clytia</taxon>
    </lineage>
</organism>
<evidence type="ECO:0000256" key="9">
    <source>
        <dbReference type="ARBA" id="ARBA00047899"/>
    </source>
</evidence>
<dbReference type="PROSITE" id="PS00107">
    <property type="entry name" value="PROTEIN_KINASE_ATP"/>
    <property type="match status" value="1"/>
</dbReference>
<dbReference type="PANTHER" id="PTHR24351">
    <property type="entry name" value="RIBOSOMAL PROTEIN S6 KINASE"/>
    <property type="match status" value="1"/>
</dbReference>
<protein>
    <recommendedName>
        <fullName evidence="2">non-specific serine/threonine protein kinase</fullName>
        <ecNumber evidence="2">2.7.11.1</ecNumber>
    </recommendedName>
</protein>
<feature type="binding site" evidence="11">
    <location>
        <position position="100"/>
    </location>
    <ligand>
        <name>ATP</name>
        <dbReference type="ChEBI" id="CHEBI:30616"/>
    </ligand>
</feature>
<evidence type="ECO:0000256" key="2">
    <source>
        <dbReference type="ARBA" id="ARBA00012513"/>
    </source>
</evidence>
<dbReference type="OrthoDB" id="63267at2759"/>
<evidence type="ECO:0000256" key="4">
    <source>
        <dbReference type="ARBA" id="ARBA00022553"/>
    </source>
</evidence>
<evidence type="ECO:0000256" key="12">
    <source>
        <dbReference type="SAM" id="MobiDB-lite"/>
    </source>
</evidence>
<dbReference type="PROSITE" id="PS50011">
    <property type="entry name" value="PROTEIN_KINASE_DOM"/>
    <property type="match status" value="1"/>
</dbReference>
<dbReference type="PROSITE" id="PS00108">
    <property type="entry name" value="PROTEIN_KINASE_ST"/>
    <property type="match status" value="1"/>
</dbReference>
<keyword evidence="4" id="KW-0597">Phosphoprotein</keyword>
<evidence type="ECO:0000256" key="11">
    <source>
        <dbReference type="PROSITE-ProRule" id="PRU10141"/>
    </source>
</evidence>
<evidence type="ECO:0000313" key="15">
    <source>
        <dbReference type="EnsemblMetazoa" id="CLYHEMP006820.2"/>
    </source>
</evidence>
<evidence type="ECO:0000259" key="14">
    <source>
        <dbReference type="PROSITE" id="PS51285"/>
    </source>
</evidence>
<dbReference type="InterPro" id="IPR000719">
    <property type="entry name" value="Prot_kinase_dom"/>
</dbReference>
<accession>A0A7M5VAK7</accession>
<dbReference type="GO" id="GO:0004674">
    <property type="term" value="F:protein serine/threonine kinase activity"/>
    <property type="evidence" value="ECO:0007669"/>
    <property type="project" value="UniProtKB-KW"/>
</dbReference>
<reference evidence="15" key="1">
    <citation type="submission" date="2021-01" db="UniProtKB">
        <authorList>
            <consortium name="EnsemblMetazoa"/>
        </authorList>
    </citation>
    <scope>IDENTIFICATION</scope>
</reference>
<dbReference type="SUPFAM" id="SSF56112">
    <property type="entry name" value="Protein kinase-like (PK-like)"/>
    <property type="match status" value="1"/>
</dbReference>
<proteinExistence type="inferred from homology"/>
<dbReference type="Gene3D" id="1.10.510.10">
    <property type="entry name" value="Transferase(Phosphotransferase) domain 1"/>
    <property type="match status" value="1"/>
</dbReference>
<feature type="compositionally biased region" description="Polar residues" evidence="12">
    <location>
        <begin position="421"/>
        <end position="442"/>
    </location>
</feature>
<dbReference type="SMART" id="SM00133">
    <property type="entry name" value="S_TK_X"/>
    <property type="match status" value="1"/>
</dbReference>
<sequence>MATGIFQIEGDFHKDGSDEDDYEISDDIQEMEEMDHDHMIEALGDDVEKVPLCQETVNPKEKLGPSDFDLLKVLGKGGYGKVFLVRKRTGRDADKIFAMKVLKKATIVRNQKDTAHTKAERNILEAIKFPFIVDLLYAFQTGKKLYLILEYLPGGELFMHLEREGVFLEDTASFYLAEITLALEHLHSEGIIYRDLKPENILLDLKGHIKLTDFGLCKESIFHADRTHTFCGTIEYMAPEVLTRSGHGKAVDWWSLGTLMFDMLTGAPPFCSENRKKTQEKILKAKLVLPPYLTAESRDLLRKLLKRHPDSRLGGGTDDADPLKKHAFFRHIDWKDLYDRNVEPPFKPAVSCEEDVSQFDQRFTKETPVDSPCDKMLSDSVDKIFQGFTYVAPSIFENWGKGGRQSFSELHLSRSLKSPRKTQAMSPTKVQPSGETQFGFNQKESDSGLRNKSPPKQPVCTNQNGSSSTAIPVRSQEASPRIAAIKEEPSTGVGSSYYEVGSVPYTGSQANGYHSNTPAGYYDYSDSFRSNDGAFPSSFHNSNYPPSLGLLKTVDTGEPAPSRMNFETGSYDTCAEYLSHSALTHHSQNFYRSNSSNKSSASSLPHHHHHPNSNGSHHPTHAHSNNHDTHVQSSSHNSLHHGRYKDNYNPHNMSMDLTFENSMYGLAGPVPTSNYESTNGASNVDRMDDFEPFEFLQCDNSMSPRQPPVATSTHQTTSQNQEPRFRIPLL</sequence>
<dbReference type="GO" id="GO:0005524">
    <property type="term" value="F:ATP binding"/>
    <property type="evidence" value="ECO:0007669"/>
    <property type="project" value="UniProtKB-UniRule"/>
</dbReference>
<evidence type="ECO:0000313" key="16">
    <source>
        <dbReference type="Proteomes" id="UP000594262"/>
    </source>
</evidence>
<dbReference type="SMART" id="SM00220">
    <property type="entry name" value="S_TKc"/>
    <property type="match status" value="1"/>
</dbReference>
<dbReference type="Pfam" id="PF00069">
    <property type="entry name" value="Pkinase"/>
    <property type="match status" value="1"/>
</dbReference>
<keyword evidence="8 11" id="KW-0067">ATP-binding</keyword>
<feature type="domain" description="AGC-kinase C-terminal" evidence="14">
    <location>
        <begin position="330"/>
        <end position="400"/>
    </location>
</feature>
<dbReference type="EnsemblMetazoa" id="CLYHEMT006820.2">
    <property type="protein sequence ID" value="CLYHEMP006820.2"/>
    <property type="gene ID" value="CLYHEMG006820"/>
</dbReference>
<dbReference type="AlphaFoldDB" id="A0A7M5VAK7"/>
<evidence type="ECO:0000256" key="5">
    <source>
        <dbReference type="ARBA" id="ARBA00022679"/>
    </source>
</evidence>
<dbReference type="Proteomes" id="UP000594262">
    <property type="component" value="Unplaced"/>
</dbReference>
<feature type="region of interest" description="Disordered" evidence="12">
    <location>
        <begin position="415"/>
        <end position="478"/>
    </location>
</feature>
<feature type="domain" description="Protein kinase" evidence="13">
    <location>
        <begin position="68"/>
        <end position="329"/>
    </location>
</feature>
<dbReference type="Pfam" id="PF00433">
    <property type="entry name" value="Pkinase_C"/>
    <property type="match status" value="1"/>
</dbReference>
<comment type="similarity">
    <text evidence="1">Belongs to the protein kinase superfamily. AGC Ser/Thr protein kinase family. S6 kinase subfamily.</text>
</comment>
<dbReference type="CDD" id="cd05584">
    <property type="entry name" value="STKc_p70S6K"/>
    <property type="match status" value="1"/>
</dbReference>